<dbReference type="AlphaFoldDB" id="A0AAE1DHD0"/>
<name>A0AAE1DHD0_9GAST</name>
<proteinExistence type="predicted"/>
<protein>
    <submittedName>
        <fullName evidence="1">Uncharacterized protein</fullName>
    </submittedName>
</protein>
<reference evidence="1" key="1">
    <citation type="journal article" date="2023" name="G3 (Bethesda)">
        <title>A reference genome for the long-term kleptoplast-retaining sea slug Elysia crispata morphotype clarki.</title>
        <authorList>
            <person name="Eastman K.E."/>
            <person name="Pendleton A.L."/>
            <person name="Shaikh M.A."/>
            <person name="Suttiyut T."/>
            <person name="Ogas R."/>
            <person name="Tomko P."/>
            <person name="Gavelis G."/>
            <person name="Widhalm J.R."/>
            <person name="Wisecaver J.H."/>
        </authorList>
    </citation>
    <scope>NUCLEOTIDE SEQUENCE</scope>
    <source>
        <strain evidence="1">ECLA1</strain>
    </source>
</reference>
<dbReference type="Proteomes" id="UP001283361">
    <property type="component" value="Unassembled WGS sequence"/>
</dbReference>
<sequence>MGCDLMPSVVYYLLQRVPASSALAVDRRRVLTGQSSVILSVFKRILTDTCFSRQDLINQPITCCLLCL</sequence>
<dbReference type="EMBL" id="JAWDGP010003795">
    <property type="protein sequence ID" value="KAK3770626.1"/>
    <property type="molecule type" value="Genomic_DNA"/>
</dbReference>
<accession>A0AAE1DHD0</accession>
<organism evidence="1 2">
    <name type="scientific">Elysia crispata</name>
    <name type="common">lettuce slug</name>
    <dbReference type="NCBI Taxonomy" id="231223"/>
    <lineage>
        <taxon>Eukaryota</taxon>
        <taxon>Metazoa</taxon>
        <taxon>Spiralia</taxon>
        <taxon>Lophotrochozoa</taxon>
        <taxon>Mollusca</taxon>
        <taxon>Gastropoda</taxon>
        <taxon>Heterobranchia</taxon>
        <taxon>Euthyneura</taxon>
        <taxon>Panpulmonata</taxon>
        <taxon>Sacoglossa</taxon>
        <taxon>Placobranchoidea</taxon>
        <taxon>Plakobranchidae</taxon>
        <taxon>Elysia</taxon>
    </lineage>
</organism>
<comment type="caution">
    <text evidence="1">The sequence shown here is derived from an EMBL/GenBank/DDBJ whole genome shotgun (WGS) entry which is preliminary data.</text>
</comment>
<evidence type="ECO:0000313" key="1">
    <source>
        <dbReference type="EMBL" id="KAK3770626.1"/>
    </source>
</evidence>
<evidence type="ECO:0000313" key="2">
    <source>
        <dbReference type="Proteomes" id="UP001283361"/>
    </source>
</evidence>
<keyword evidence="2" id="KW-1185">Reference proteome</keyword>
<gene>
    <name evidence="1" type="ORF">RRG08_052966</name>
</gene>